<reference evidence="1" key="1">
    <citation type="submission" date="2018-11" db="EMBL/GenBank/DDBJ databases">
        <authorList>
            <consortium name="Pathogen Informatics"/>
        </authorList>
    </citation>
    <scope>NUCLEOTIDE SEQUENCE</scope>
</reference>
<organism evidence="1 2">
    <name type="scientific">Protopolystoma xenopodis</name>
    <dbReference type="NCBI Taxonomy" id="117903"/>
    <lineage>
        <taxon>Eukaryota</taxon>
        <taxon>Metazoa</taxon>
        <taxon>Spiralia</taxon>
        <taxon>Lophotrochozoa</taxon>
        <taxon>Platyhelminthes</taxon>
        <taxon>Monogenea</taxon>
        <taxon>Polyopisthocotylea</taxon>
        <taxon>Polystomatidea</taxon>
        <taxon>Polystomatidae</taxon>
        <taxon>Protopolystoma</taxon>
    </lineage>
</organism>
<gene>
    <name evidence="1" type="ORF">PXEA_LOCUS16599</name>
</gene>
<protein>
    <submittedName>
        <fullName evidence="1">Uncharacterized protein</fullName>
    </submittedName>
</protein>
<dbReference type="EMBL" id="CAAALY010060372">
    <property type="protein sequence ID" value="VEL23159.1"/>
    <property type="molecule type" value="Genomic_DNA"/>
</dbReference>
<evidence type="ECO:0000313" key="1">
    <source>
        <dbReference type="EMBL" id="VEL23159.1"/>
    </source>
</evidence>
<comment type="caution">
    <text evidence="1">The sequence shown here is derived from an EMBL/GenBank/DDBJ whole genome shotgun (WGS) entry which is preliminary data.</text>
</comment>
<proteinExistence type="predicted"/>
<sequence>MQIVPEKLVVRRIQLSNFFQRERSLCRLPEKVMRPQFTWAQSDGRPNSPPTASLQPPRVEGYVGCLRRIIQKEDA</sequence>
<evidence type="ECO:0000313" key="2">
    <source>
        <dbReference type="Proteomes" id="UP000784294"/>
    </source>
</evidence>
<accession>A0A448WY82</accession>
<name>A0A448WY82_9PLAT</name>
<keyword evidence="2" id="KW-1185">Reference proteome</keyword>
<dbReference type="Proteomes" id="UP000784294">
    <property type="component" value="Unassembled WGS sequence"/>
</dbReference>
<dbReference type="AlphaFoldDB" id="A0A448WY82"/>